<dbReference type="GO" id="GO:0010494">
    <property type="term" value="C:cytoplasmic stress granule"/>
    <property type="evidence" value="ECO:0007669"/>
    <property type="project" value="TreeGrafter"/>
</dbReference>
<dbReference type="AlphaFoldDB" id="A0A453MRT6"/>
<dbReference type="GO" id="GO:0003729">
    <property type="term" value="F:mRNA binding"/>
    <property type="evidence" value="ECO:0007669"/>
    <property type="project" value="TreeGrafter"/>
</dbReference>
<feature type="domain" description="LsmAD" evidence="1">
    <location>
        <begin position="113"/>
        <end position="184"/>
    </location>
</feature>
<accession>A0A453MRT6</accession>
<reference evidence="2" key="3">
    <citation type="journal article" date="2017" name="Nature">
        <title>Genome sequence of the progenitor of the wheat D genome Aegilops tauschii.</title>
        <authorList>
            <person name="Luo M.C."/>
            <person name="Gu Y.Q."/>
            <person name="Puiu D."/>
            <person name="Wang H."/>
            <person name="Twardziok S.O."/>
            <person name="Deal K.R."/>
            <person name="Huo N."/>
            <person name="Zhu T."/>
            <person name="Wang L."/>
            <person name="Wang Y."/>
            <person name="McGuire P.E."/>
            <person name="Liu S."/>
            <person name="Long H."/>
            <person name="Ramasamy R.K."/>
            <person name="Rodriguez J.C."/>
            <person name="Van S.L."/>
            <person name="Yuan L."/>
            <person name="Wang Z."/>
            <person name="Xia Z."/>
            <person name="Xiao L."/>
            <person name="Anderson O.D."/>
            <person name="Ouyang S."/>
            <person name="Liang Y."/>
            <person name="Zimin A.V."/>
            <person name="Pertea G."/>
            <person name="Qi P."/>
            <person name="Bennetzen J.L."/>
            <person name="Dai X."/>
            <person name="Dawson M.W."/>
            <person name="Muller H.G."/>
            <person name="Kugler K."/>
            <person name="Rivarola-Duarte L."/>
            <person name="Spannagl M."/>
            <person name="Mayer K.F.X."/>
            <person name="Lu F.H."/>
            <person name="Bevan M.W."/>
            <person name="Leroy P."/>
            <person name="Li P."/>
            <person name="You F.M."/>
            <person name="Sun Q."/>
            <person name="Liu Z."/>
            <person name="Lyons E."/>
            <person name="Wicker T."/>
            <person name="Salzberg S.L."/>
            <person name="Devos K.M."/>
            <person name="Dvorak J."/>
        </authorList>
    </citation>
    <scope>NUCLEOTIDE SEQUENCE [LARGE SCALE GENOMIC DNA]</scope>
    <source>
        <strain evidence="2">cv. AL8/78</strain>
    </source>
</reference>
<dbReference type="Proteomes" id="UP000015105">
    <property type="component" value="Chromosome 6D"/>
</dbReference>
<protein>
    <recommendedName>
        <fullName evidence="1">LsmAD domain-containing protein</fullName>
    </recommendedName>
</protein>
<evidence type="ECO:0000259" key="1">
    <source>
        <dbReference type="SMART" id="SM01272"/>
    </source>
</evidence>
<keyword evidence="3" id="KW-1185">Reference proteome</keyword>
<sequence length="233" mass="26674">MAQPIKDTSVGGQINTSDVVRKPETMIIPARELVQVFAKDVTLGGDELPKGPVHDKRKDLMIDSAISRSHFPEERELERWAPDEGDSDCIELEKFDRKGHRSWDQFETNAALFGVKSTFNEDLYTTKLERGPHMRELEKHASRIAREIEGEDTEDLHLAEERGLYLDEDLEHDEEIKYSAVRRDTDTTIKPFTNVPSRPVNIDTKDLPVCSSTMVFIIWDFPTAGRCVQEFNV</sequence>
<dbReference type="InterPro" id="IPR045117">
    <property type="entry name" value="ATXN2-like"/>
</dbReference>
<reference evidence="3" key="1">
    <citation type="journal article" date="2014" name="Science">
        <title>Ancient hybridizations among the ancestral genomes of bread wheat.</title>
        <authorList>
            <consortium name="International Wheat Genome Sequencing Consortium,"/>
            <person name="Marcussen T."/>
            <person name="Sandve S.R."/>
            <person name="Heier L."/>
            <person name="Spannagl M."/>
            <person name="Pfeifer M."/>
            <person name="Jakobsen K.S."/>
            <person name="Wulff B.B."/>
            <person name="Steuernagel B."/>
            <person name="Mayer K.F."/>
            <person name="Olsen O.A."/>
        </authorList>
    </citation>
    <scope>NUCLEOTIDE SEQUENCE [LARGE SCALE GENOMIC DNA]</scope>
    <source>
        <strain evidence="3">cv. AL8/78</strain>
    </source>
</reference>
<reference evidence="2" key="4">
    <citation type="submission" date="2019-03" db="UniProtKB">
        <authorList>
            <consortium name="EnsemblPlants"/>
        </authorList>
    </citation>
    <scope>IDENTIFICATION</scope>
</reference>
<reference evidence="2" key="5">
    <citation type="journal article" date="2021" name="G3 (Bethesda)">
        <title>Aegilops tauschii genome assembly Aet v5.0 features greater sequence contiguity and improved annotation.</title>
        <authorList>
            <person name="Wang L."/>
            <person name="Zhu T."/>
            <person name="Rodriguez J.C."/>
            <person name="Deal K.R."/>
            <person name="Dubcovsky J."/>
            <person name="McGuire P.E."/>
            <person name="Lux T."/>
            <person name="Spannagl M."/>
            <person name="Mayer K.F.X."/>
            <person name="Baldrich P."/>
            <person name="Meyers B.C."/>
            <person name="Huo N."/>
            <person name="Gu Y.Q."/>
            <person name="Zhou H."/>
            <person name="Devos K.M."/>
            <person name="Bennetzen J.L."/>
            <person name="Unver T."/>
            <person name="Budak H."/>
            <person name="Gulick P.J."/>
            <person name="Galiba G."/>
            <person name="Kalapos B."/>
            <person name="Nelson D.R."/>
            <person name="Li P."/>
            <person name="You F.M."/>
            <person name="Luo M.C."/>
            <person name="Dvorak J."/>
        </authorList>
    </citation>
    <scope>NUCLEOTIDE SEQUENCE [LARGE SCALE GENOMIC DNA]</scope>
    <source>
        <strain evidence="2">cv. AL8/78</strain>
    </source>
</reference>
<organism evidence="2 3">
    <name type="scientific">Aegilops tauschii subsp. strangulata</name>
    <name type="common">Goatgrass</name>
    <dbReference type="NCBI Taxonomy" id="200361"/>
    <lineage>
        <taxon>Eukaryota</taxon>
        <taxon>Viridiplantae</taxon>
        <taxon>Streptophyta</taxon>
        <taxon>Embryophyta</taxon>
        <taxon>Tracheophyta</taxon>
        <taxon>Spermatophyta</taxon>
        <taxon>Magnoliopsida</taxon>
        <taxon>Liliopsida</taxon>
        <taxon>Poales</taxon>
        <taxon>Poaceae</taxon>
        <taxon>BOP clade</taxon>
        <taxon>Pooideae</taxon>
        <taxon>Triticodae</taxon>
        <taxon>Triticeae</taxon>
        <taxon>Triticinae</taxon>
        <taxon>Aegilops</taxon>
    </lineage>
</organism>
<name>A0A453MRT6_AEGTS</name>
<dbReference type="GO" id="GO:0034063">
    <property type="term" value="P:stress granule assembly"/>
    <property type="evidence" value="ECO:0007669"/>
    <property type="project" value="TreeGrafter"/>
</dbReference>
<dbReference type="SMART" id="SM01272">
    <property type="entry name" value="LsmAD"/>
    <property type="match status" value="1"/>
</dbReference>
<dbReference type="Pfam" id="PF06741">
    <property type="entry name" value="LsmAD"/>
    <property type="match status" value="1"/>
</dbReference>
<dbReference type="EnsemblPlants" id="AET6Gv20048900.9">
    <property type="protein sequence ID" value="AET6Gv20048900.9"/>
    <property type="gene ID" value="AET6Gv20048900"/>
</dbReference>
<evidence type="ECO:0000313" key="2">
    <source>
        <dbReference type="EnsemblPlants" id="AET6Gv20048900.9"/>
    </source>
</evidence>
<proteinExistence type="predicted"/>
<dbReference type="InterPro" id="IPR009604">
    <property type="entry name" value="LsmAD_domain"/>
</dbReference>
<dbReference type="PANTHER" id="PTHR12854">
    <property type="entry name" value="ATAXIN 2-RELATED"/>
    <property type="match status" value="1"/>
</dbReference>
<evidence type="ECO:0000313" key="3">
    <source>
        <dbReference type="Proteomes" id="UP000015105"/>
    </source>
</evidence>
<dbReference type="PANTHER" id="PTHR12854:SF7">
    <property type="entry name" value="ATAXIN-2 HOMOLOG"/>
    <property type="match status" value="1"/>
</dbReference>
<dbReference type="Gramene" id="AET6Gv20048900.9">
    <property type="protein sequence ID" value="AET6Gv20048900.9"/>
    <property type="gene ID" value="AET6Gv20048900"/>
</dbReference>
<reference evidence="3" key="2">
    <citation type="journal article" date="2017" name="Nat. Plants">
        <title>The Aegilops tauschii genome reveals multiple impacts of transposons.</title>
        <authorList>
            <person name="Zhao G."/>
            <person name="Zou C."/>
            <person name="Li K."/>
            <person name="Wang K."/>
            <person name="Li T."/>
            <person name="Gao L."/>
            <person name="Zhang X."/>
            <person name="Wang H."/>
            <person name="Yang Z."/>
            <person name="Liu X."/>
            <person name="Jiang W."/>
            <person name="Mao L."/>
            <person name="Kong X."/>
            <person name="Jiao Y."/>
            <person name="Jia J."/>
        </authorList>
    </citation>
    <scope>NUCLEOTIDE SEQUENCE [LARGE SCALE GENOMIC DNA]</scope>
    <source>
        <strain evidence="3">cv. AL8/78</strain>
    </source>
</reference>